<protein>
    <recommendedName>
        <fullName evidence="5">DUF4175 domain-containing protein</fullName>
    </recommendedName>
</protein>
<gene>
    <name evidence="3" type="ORF">J0A68_06480</name>
</gene>
<accession>A0ABS3C0I8</accession>
<feature type="region of interest" description="Disordered" evidence="1">
    <location>
        <begin position="484"/>
        <end position="519"/>
    </location>
</feature>
<sequence length="733" mass="82405">MKTLNQHIKSLENQLWLNAWLKGLLCSVVLGSLLSIFGLNGLARSGVVGGAGAILAIYFGAFRPQRARAVRILHERVGGLEFSLELLEKGNPSIVERLQLDRIASRIPPKIWVFHKGLTPFLLSCGVVMAFSLLLNFLPITQKSANSNSLEKERLPAVLAENAPVLLSQSQVQIAAPSYTGIAPQEQTSLDIKAIKGSNITWSLGFESADNLSVFLVSSTGAMLPFSKDEDRYQLKEELTGSGIYSIQAFRGEAQVFESKFYTLEAIVDQSPQILPEEKESYKFFFPGNDPKLQLKAQVSDDFRVSRVEIVATLARGKGENVKFRETRFPVETKPFSSKQSTFTLNVNSLDFQPGDELYYYWVAADNKAPEANISRTDTYFIKYFDDSEESNAVLEGMAIQVLPEYFRSQRQIIIDTEKLLADKPKLAEKKFNSTSNEIGYDQKLLRLRYGQYLGEEFETAAVGVVVEPTNDGDMLAGYMHLHDQEGEHDPDPAKPGQFGPTVEHQHETGGHDHGHESEEGDAMEDLMSAYIHAHDSEEMNTFYEQSTRGALKGALEQMWQAELHMRLFEPEKALPYQYKALELLKSVQQKSRVYVKRTAYDPPPIKEEEKRLSGELEELDLEIQKELAMLDRQIEPLASAVLGFLAKAELSAQERETVRELGSLWTKKAQNSQLADLNLILHLQELEAGKLDEKGRRELRDKLYPLAKNYKNPGASTLANESLKSAFRKNLR</sequence>
<organism evidence="3 4">
    <name type="scientific">Algoriphagus oliviformis</name>
    <dbReference type="NCBI Taxonomy" id="2811231"/>
    <lineage>
        <taxon>Bacteria</taxon>
        <taxon>Pseudomonadati</taxon>
        <taxon>Bacteroidota</taxon>
        <taxon>Cytophagia</taxon>
        <taxon>Cytophagales</taxon>
        <taxon>Cyclobacteriaceae</taxon>
        <taxon>Algoriphagus</taxon>
    </lineage>
</organism>
<dbReference type="EMBL" id="JAFKCT010000002">
    <property type="protein sequence ID" value="MBN7810591.1"/>
    <property type="molecule type" value="Genomic_DNA"/>
</dbReference>
<reference evidence="3 4" key="1">
    <citation type="submission" date="2021-03" db="EMBL/GenBank/DDBJ databases">
        <title>novel species isolated from a fishpond in China.</title>
        <authorList>
            <person name="Lu H."/>
            <person name="Cai Z."/>
        </authorList>
    </citation>
    <scope>NUCLEOTIDE SEQUENCE [LARGE SCALE GENOMIC DNA]</scope>
    <source>
        <strain evidence="3 4">H41</strain>
    </source>
</reference>
<feature type="transmembrane region" description="Helical" evidence="2">
    <location>
        <begin position="118"/>
        <end position="138"/>
    </location>
</feature>
<feature type="compositionally biased region" description="Basic and acidic residues" evidence="1">
    <location>
        <begin position="504"/>
        <end position="518"/>
    </location>
</feature>
<dbReference type="RefSeq" id="WP_206577373.1">
    <property type="nucleotide sequence ID" value="NZ_JAFKCT010000002.1"/>
</dbReference>
<feature type="transmembrane region" description="Helical" evidence="2">
    <location>
        <begin position="20"/>
        <end position="39"/>
    </location>
</feature>
<proteinExistence type="predicted"/>
<dbReference type="Proteomes" id="UP000664317">
    <property type="component" value="Unassembled WGS sequence"/>
</dbReference>
<evidence type="ECO:0000313" key="4">
    <source>
        <dbReference type="Proteomes" id="UP000664317"/>
    </source>
</evidence>
<name>A0ABS3C0I8_9BACT</name>
<evidence type="ECO:0000256" key="1">
    <source>
        <dbReference type="SAM" id="MobiDB-lite"/>
    </source>
</evidence>
<feature type="transmembrane region" description="Helical" evidence="2">
    <location>
        <begin position="45"/>
        <end position="62"/>
    </location>
</feature>
<evidence type="ECO:0000313" key="3">
    <source>
        <dbReference type="EMBL" id="MBN7810591.1"/>
    </source>
</evidence>
<feature type="compositionally biased region" description="Basic and acidic residues" evidence="1">
    <location>
        <begin position="484"/>
        <end position="493"/>
    </location>
</feature>
<comment type="caution">
    <text evidence="3">The sequence shown here is derived from an EMBL/GenBank/DDBJ whole genome shotgun (WGS) entry which is preliminary data.</text>
</comment>
<keyword evidence="2" id="KW-1133">Transmembrane helix</keyword>
<evidence type="ECO:0000256" key="2">
    <source>
        <dbReference type="SAM" id="Phobius"/>
    </source>
</evidence>
<keyword evidence="4" id="KW-1185">Reference proteome</keyword>
<keyword evidence="2" id="KW-0812">Transmembrane</keyword>
<keyword evidence="2" id="KW-0472">Membrane</keyword>
<evidence type="ECO:0008006" key="5">
    <source>
        <dbReference type="Google" id="ProtNLM"/>
    </source>
</evidence>